<reference evidence="1" key="1">
    <citation type="submission" date="2021-02" db="EMBL/GenBank/DDBJ databases">
        <authorList>
            <person name="Nowell W R."/>
        </authorList>
    </citation>
    <scope>NUCLEOTIDE SEQUENCE</scope>
</reference>
<evidence type="ECO:0008006" key="4">
    <source>
        <dbReference type="Google" id="ProtNLM"/>
    </source>
</evidence>
<evidence type="ECO:0000313" key="1">
    <source>
        <dbReference type="EMBL" id="CAF1630378.1"/>
    </source>
</evidence>
<comment type="caution">
    <text evidence="1">The sequence shown here is derived from an EMBL/GenBank/DDBJ whole genome shotgun (WGS) entry which is preliminary data.</text>
</comment>
<dbReference type="Proteomes" id="UP000681722">
    <property type="component" value="Unassembled WGS sequence"/>
</dbReference>
<evidence type="ECO:0000313" key="2">
    <source>
        <dbReference type="EMBL" id="CAF4528794.1"/>
    </source>
</evidence>
<name>A0A816D182_9BILA</name>
<dbReference type="AlphaFoldDB" id="A0A816D182"/>
<sequence length="135" mass="15019">MNCVWGSSDISILPSNVDSGNEGGVRPLPACQTIYSQLIYPRVVRNISVIELFPLRVRIEVEMKTSESGTFTVDGLVCQRGFTARTADAVCRSLRKKQVSFETKIDWKETPTTGCHFQWAGDTTSVPCKFLLDTL</sequence>
<organism evidence="1 3">
    <name type="scientific">Didymodactylos carnosus</name>
    <dbReference type="NCBI Taxonomy" id="1234261"/>
    <lineage>
        <taxon>Eukaryota</taxon>
        <taxon>Metazoa</taxon>
        <taxon>Spiralia</taxon>
        <taxon>Gnathifera</taxon>
        <taxon>Rotifera</taxon>
        <taxon>Eurotatoria</taxon>
        <taxon>Bdelloidea</taxon>
        <taxon>Philodinida</taxon>
        <taxon>Philodinidae</taxon>
        <taxon>Didymodactylos</taxon>
    </lineage>
</organism>
<proteinExistence type="predicted"/>
<protein>
    <recommendedName>
        <fullName evidence="4">SRCR domain-containing protein</fullName>
    </recommendedName>
</protein>
<accession>A0A816D182</accession>
<evidence type="ECO:0000313" key="3">
    <source>
        <dbReference type="Proteomes" id="UP000663829"/>
    </source>
</evidence>
<feature type="non-terminal residue" evidence="1">
    <location>
        <position position="135"/>
    </location>
</feature>
<dbReference type="EMBL" id="CAJNOQ010043430">
    <property type="protein sequence ID" value="CAF1630378.1"/>
    <property type="molecule type" value="Genomic_DNA"/>
</dbReference>
<keyword evidence="3" id="KW-1185">Reference proteome</keyword>
<dbReference type="EMBL" id="CAJOBC010111261">
    <property type="protein sequence ID" value="CAF4528794.1"/>
    <property type="molecule type" value="Genomic_DNA"/>
</dbReference>
<gene>
    <name evidence="1" type="ORF">GPM918_LOCUS44311</name>
    <name evidence="2" type="ORF">SRO942_LOCUS46104</name>
</gene>
<dbReference type="Proteomes" id="UP000663829">
    <property type="component" value="Unassembled WGS sequence"/>
</dbReference>